<feature type="disulfide bond" description="Redox-active" evidence="12">
    <location>
        <begin position="42"/>
        <end position="47"/>
    </location>
</feature>
<evidence type="ECO:0000256" key="12">
    <source>
        <dbReference type="PIRSR" id="PIRSR000350-4"/>
    </source>
</evidence>
<dbReference type="PANTHER" id="PTHR22912:SF217">
    <property type="entry name" value="DIHYDROLIPOYL DEHYDROGENASE"/>
    <property type="match status" value="1"/>
</dbReference>
<proteinExistence type="inferred from homology"/>
<dbReference type="Pfam" id="PF02852">
    <property type="entry name" value="Pyr_redox_dim"/>
    <property type="match status" value="1"/>
</dbReference>
<feature type="binding site" evidence="11">
    <location>
        <position position="292"/>
    </location>
    <ligand>
        <name>NAD(+)</name>
        <dbReference type="ChEBI" id="CHEBI:57540"/>
    </ligand>
</feature>
<keyword evidence="7 13" id="KW-0560">Oxidoreductase</keyword>
<keyword evidence="13" id="KW-0676">Redox-active center</keyword>
<evidence type="ECO:0000256" key="8">
    <source>
        <dbReference type="ARBA" id="ARBA00023027"/>
    </source>
</evidence>
<evidence type="ECO:0000256" key="14">
    <source>
        <dbReference type="SAM" id="MobiDB-lite"/>
    </source>
</evidence>
<dbReference type="Gene3D" id="3.30.390.30">
    <property type="match status" value="1"/>
</dbReference>
<feature type="binding site" evidence="11">
    <location>
        <position position="51"/>
    </location>
    <ligand>
        <name>FAD</name>
        <dbReference type="ChEBI" id="CHEBI:57692"/>
    </ligand>
</feature>
<comment type="subcellular location">
    <subcellularLocation>
        <location evidence="1">Cytoplasm</location>
    </subcellularLocation>
</comment>
<evidence type="ECO:0000256" key="9">
    <source>
        <dbReference type="ARBA" id="ARBA00049187"/>
    </source>
</evidence>
<evidence type="ECO:0000256" key="6">
    <source>
        <dbReference type="ARBA" id="ARBA00022827"/>
    </source>
</evidence>
<dbReference type="PRINTS" id="PR00411">
    <property type="entry name" value="PNDRDTASEI"/>
</dbReference>
<comment type="miscellaneous">
    <text evidence="13">The active site is a redox-active disulfide bond.</text>
</comment>
<dbReference type="InterPro" id="IPR016156">
    <property type="entry name" value="FAD/NAD-linked_Rdtase_dimer_sf"/>
</dbReference>
<keyword evidence="11" id="KW-0547">Nucleotide-binding</keyword>
<feature type="active site" description="Proton acceptor" evidence="10">
    <location>
        <position position="466"/>
    </location>
</feature>
<dbReference type="InterPro" id="IPR023753">
    <property type="entry name" value="FAD/NAD-binding_dom"/>
</dbReference>
<name>A0A1I4BS05_9HYPH</name>
<evidence type="ECO:0000256" key="4">
    <source>
        <dbReference type="ARBA" id="ARBA00016961"/>
    </source>
</evidence>
<dbReference type="NCBIfam" id="TIGR01350">
    <property type="entry name" value="lipoamide_DH"/>
    <property type="match status" value="1"/>
</dbReference>
<dbReference type="GO" id="GO:0004148">
    <property type="term" value="F:dihydrolipoyl dehydrogenase (NADH) activity"/>
    <property type="evidence" value="ECO:0007669"/>
    <property type="project" value="UniProtKB-EC"/>
</dbReference>
<dbReference type="EMBL" id="FOSL01000011">
    <property type="protein sequence ID" value="SFK71313.1"/>
    <property type="molecule type" value="Genomic_DNA"/>
</dbReference>
<dbReference type="PRINTS" id="PR00368">
    <property type="entry name" value="FADPNR"/>
</dbReference>
<dbReference type="Gene3D" id="3.50.50.60">
    <property type="entry name" value="FAD/NAD(P)-binding domain"/>
    <property type="match status" value="2"/>
</dbReference>
<evidence type="ECO:0000256" key="11">
    <source>
        <dbReference type="PIRSR" id="PIRSR000350-3"/>
    </source>
</evidence>
<dbReference type="RefSeq" id="WP_149761488.1">
    <property type="nucleotide sequence ID" value="NZ_BSPE01000004.1"/>
</dbReference>
<evidence type="ECO:0000259" key="16">
    <source>
        <dbReference type="Pfam" id="PF07992"/>
    </source>
</evidence>
<feature type="domain" description="FAD/NAD(P)-binding" evidence="16">
    <location>
        <begin position="5"/>
        <end position="347"/>
    </location>
</feature>
<evidence type="ECO:0000256" key="1">
    <source>
        <dbReference type="ARBA" id="ARBA00004496"/>
    </source>
</evidence>
<dbReference type="SUPFAM" id="SSF51905">
    <property type="entry name" value="FAD/NAD(P)-binding domain"/>
    <property type="match status" value="1"/>
</dbReference>
<organism evidence="17 18">
    <name type="scientific">Neomesorhizobium albiziae</name>
    <dbReference type="NCBI Taxonomy" id="335020"/>
    <lineage>
        <taxon>Bacteria</taxon>
        <taxon>Pseudomonadati</taxon>
        <taxon>Pseudomonadota</taxon>
        <taxon>Alphaproteobacteria</taxon>
        <taxon>Hyphomicrobiales</taxon>
        <taxon>Phyllobacteriaceae</taxon>
        <taxon>Neomesorhizobium</taxon>
    </lineage>
</organism>
<dbReference type="Pfam" id="PF07992">
    <property type="entry name" value="Pyr_redox_2"/>
    <property type="match status" value="1"/>
</dbReference>
<keyword evidence="5 13" id="KW-0285">Flavoprotein</keyword>
<dbReference type="InterPro" id="IPR001100">
    <property type="entry name" value="Pyr_nuc-diS_OxRdtase"/>
</dbReference>
<protein>
    <recommendedName>
        <fullName evidence="4 13">Dihydrolipoyl dehydrogenase</fullName>
        <ecNumber evidence="3 13">1.8.1.4</ecNumber>
    </recommendedName>
</protein>
<feature type="binding site" evidence="11">
    <location>
        <begin position="201"/>
        <end position="208"/>
    </location>
    <ligand>
        <name>NAD(+)</name>
        <dbReference type="ChEBI" id="CHEBI:57540"/>
    </ligand>
</feature>
<gene>
    <name evidence="17" type="ORF">SAMN04488498_11131</name>
</gene>
<feature type="domain" description="Pyridine nucleotide-disulphide oxidoreductase dimerisation" evidence="15">
    <location>
        <begin position="368"/>
        <end position="476"/>
    </location>
</feature>
<dbReference type="OrthoDB" id="9781772at2"/>
<dbReference type="EC" id="1.8.1.4" evidence="3 13"/>
<evidence type="ECO:0000256" key="5">
    <source>
        <dbReference type="ARBA" id="ARBA00022630"/>
    </source>
</evidence>
<feature type="binding site" evidence="11">
    <location>
        <position position="224"/>
    </location>
    <ligand>
        <name>NAD(+)</name>
        <dbReference type="ChEBI" id="CHEBI:57540"/>
    </ligand>
</feature>
<feature type="binding site" evidence="11">
    <location>
        <position position="332"/>
    </location>
    <ligand>
        <name>FAD</name>
        <dbReference type="ChEBI" id="CHEBI:57692"/>
    </ligand>
</feature>
<dbReference type="FunFam" id="3.30.390.30:FF:000001">
    <property type="entry name" value="Dihydrolipoyl dehydrogenase"/>
    <property type="match status" value="1"/>
</dbReference>
<feature type="binding site" evidence="11">
    <location>
        <begin position="338"/>
        <end position="341"/>
    </location>
    <ligand>
        <name>FAD</name>
        <dbReference type="ChEBI" id="CHEBI:57692"/>
    </ligand>
</feature>
<evidence type="ECO:0000256" key="3">
    <source>
        <dbReference type="ARBA" id="ARBA00012608"/>
    </source>
</evidence>
<dbReference type="GO" id="GO:0006103">
    <property type="term" value="P:2-oxoglutarate metabolic process"/>
    <property type="evidence" value="ECO:0007669"/>
    <property type="project" value="TreeGrafter"/>
</dbReference>
<dbReference type="InterPro" id="IPR004099">
    <property type="entry name" value="Pyr_nucl-diS_OxRdtase_dimer"/>
</dbReference>
<evidence type="ECO:0000256" key="13">
    <source>
        <dbReference type="RuleBase" id="RU003692"/>
    </source>
</evidence>
<evidence type="ECO:0000313" key="18">
    <source>
        <dbReference type="Proteomes" id="UP000323300"/>
    </source>
</evidence>
<keyword evidence="6 11" id="KW-0274">FAD</keyword>
<comment type="cofactor">
    <cofactor evidence="11 13">
        <name>FAD</name>
        <dbReference type="ChEBI" id="CHEBI:57692"/>
    </cofactor>
    <text evidence="11 13">Binds 1 FAD per subunit.</text>
</comment>
<dbReference type="InterPro" id="IPR006258">
    <property type="entry name" value="Lipoamide_DH"/>
</dbReference>
<dbReference type="InterPro" id="IPR036188">
    <property type="entry name" value="FAD/NAD-bd_sf"/>
</dbReference>
<keyword evidence="8 11" id="KW-0520">NAD</keyword>
<dbReference type="AlphaFoldDB" id="A0A1I4BS05"/>
<reference evidence="17 18" key="1">
    <citation type="submission" date="2016-10" db="EMBL/GenBank/DDBJ databases">
        <authorList>
            <person name="Varghese N."/>
            <person name="Submissions S."/>
        </authorList>
    </citation>
    <scope>NUCLEOTIDE SEQUENCE [LARGE SCALE GENOMIC DNA]</scope>
    <source>
        <strain evidence="17 18">DSM 21822</strain>
    </source>
</reference>
<dbReference type="Proteomes" id="UP000323300">
    <property type="component" value="Unassembled WGS sequence"/>
</dbReference>
<evidence type="ECO:0000313" key="17">
    <source>
        <dbReference type="EMBL" id="SFK71313.1"/>
    </source>
</evidence>
<comment type="similarity">
    <text evidence="2 13">Belongs to the class-I pyridine nucleotide-disulfide oxidoreductase family.</text>
</comment>
<accession>A0A1I4BS05</accession>
<feature type="region of interest" description="Disordered" evidence="14">
    <location>
        <begin position="126"/>
        <end position="150"/>
    </location>
</feature>
<dbReference type="PANTHER" id="PTHR22912">
    <property type="entry name" value="DISULFIDE OXIDOREDUCTASE"/>
    <property type="match status" value="1"/>
</dbReference>
<dbReference type="GO" id="GO:0050660">
    <property type="term" value="F:flavin adenine dinucleotide binding"/>
    <property type="evidence" value="ECO:0007669"/>
    <property type="project" value="InterPro"/>
</dbReference>
<evidence type="ECO:0000256" key="10">
    <source>
        <dbReference type="PIRSR" id="PIRSR000350-2"/>
    </source>
</evidence>
<dbReference type="InterPro" id="IPR050151">
    <property type="entry name" value="Class-I_Pyr_Nuc-Dis_Oxidored"/>
</dbReference>
<dbReference type="PIRSF" id="PIRSF000350">
    <property type="entry name" value="Mercury_reductase_MerA"/>
    <property type="match status" value="1"/>
</dbReference>
<dbReference type="GO" id="GO:0005737">
    <property type="term" value="C:cytoplasm"/>
    <property type="evidence" value="ECO:0007669"/>
    <property type="project" value="UniProtKB-SubCell"/>
</dbReference>
<sequence>MAENYDVIIIGSGPGGYVAAIRAAQLGLKTAIVEREHLAGICSNWGCIPTKALLRSAEVMHLATHAKNYGLKVDGKIEADLRAVVQRSRGIAERMNGGVGFLMKKNKVDVIWGEAKLTKAASSDKPGEIVVGKSSKPPMQPQAPLPKNTKGEGTYTAKHIILATGARPRALPGIEPDGKLIWTYFEAMVPPEMPKSLLVMGSGAIGIEFASFYRTMGVDVTVVELLPQVMPVEDAEISAFAKKQFEKQGMKIILDAKVTKVEKAANSVTAHVEMKDGKVEKITADRLISAVGVQGNVENLGLEALGVKTDRGTIVIDGYGKTNVPGIYAIGDVAGPPMLAHKAEHEAVICVEKIAGLPNVHPMDKLKIPGCTYCNPQVASVGLTEAKAKAEGRDIRVGRFPFVANGKAIALGEDQGMAKTIFDKKTGELLGAHLVGAEVTELIQGFVVAMNLETTEEELMHTIFPHPTLSETMKESVLDAYGRALNA</sequence>
<dbReference type="SUPFAM" id="SSF55424">
    <property type="entry name" value="FAD/NAD-linked reductases, dimerisation (C-terminal) domain"/>
    <property type="match status" value="1"/>
</dbReference>
<evidence type="ECO:0000256" key="2">
    <source>
        <dbReference type="ARBA" id="ARBA00007532"/>
    </source>
</evidence>
<comment type="catalytic activity">
    <reaction evidence="9 13">
        <text>N(6)-[(R)-dihydrolipoyl]-L-lysyl-[protein] + NAD(+) = N(6)-[(R)-lipoyl]-L-lysyl-[protein] + NADH + H(+)</text>
        <dbReference type="Rhea" id="RHEA:15045"/>
        <dbReference type="Rhea" id="RHEA-COMP:10474"/>
        <dbReference type="Rhea" id="RHEA-COMP:10475"/>
        <dbReference type="ChEBI" id="CHEBI:15378"/>
        <dbReference type="ChEBI" id="CHEBI:57540"/>
        <dbReference type="ChEBI" id="CHEBI:57945"/>
        <dbReference type="ChEBI" id="CHEBI:83099"/>
        <dbReference type="ChEBI" id="CHEBI:83100"/>
        <dbReference type="EC" id="1.8.1.4"/>
    </reaction>
</comment>
<evidence type="ECO:0000256" key="7">
    <source>
        <dbReference type="ARBA" id="ARBA00023002"/>
    </source>
</evidence>
<evidence type="ECO:0000259" key="15">
    <source>
        <dbReference type="Pfam" id="PF02852"/>
    </source>
</evidence>
<keyword evidence="18" id="KW-1185">Reference proteome</keyword>